<dbReference type="PROSITE" id="PS00629">
    <property type="entry name" value="IMP_1"/>
    <property type="match status" value="1"/>
</dbReference>
<dbReference type="InterPro" id="IPR000760">
    <property type="entry name" value="Inositol_monophosphatase-like"/>
</dbReference>
<evidence type="ECO:0000256" key="7">
    <source>
        <dbReference type="RuleBase" id="RU364068"/>
    </source>
</evidence>
<comment type="similarity">
    <text evidence="7">Belongs to the inositol monophosphatase superfamily.</text>
</comment>
<keyword evidence="5 6" id="KW-0460">Magnesium</keyword>
<dbReference type="EMBL" id="FNQV01000004">
    <property type="protein sequence ID" value="SEA08010.1"/>
    <property type="molecule type" value="Genomic_DNA"/>
</dbReference>
<feature type="binding site" evidence="6">
    <location>
        <position position="95"/>
    </location>
    <ligand>
        <name>Mg(2+)</name>
        <dbReference type="ChEBI" id="CHEBI:18420"/>
        <label>1</label>
        <note>catalytic</note>
    </ligand>
</feature>
<proteinExistence type="inferred from homology"/>
<evidence type="ECO:0000256" key="6">
    <source>
        <dbReference type="PIRSR" id="PIRSR600760-2"/>
    </source>
</evidence>
<protein>
    <recommendedName>
        <fullName evidence="7">Inositol-1-monophosphatase</fullName>
        <ecNumber evidence="7">3.1.3.25</ecNumber>
    </recommendedName>
</protein>
<accession>A0A1H3Y8Y4</accession>
<reference evidence="9" key="1">
    <citation type="submission" date="2016-10" db="EMBL/GenBank/DDBJ databases">
        <authorList>
            <person name="Varghese N."/>
            <person name="Submissions S."/>
        </authorList>
    </citation>
    <scope>NUCLEOTIDE SEQUENCE [LARGE SCALE GENOMIC DNA]</scope>
    <source>
        <strain evidence="9">KPR-1</strain>
    </source>
</reference>
<dbReference type="GO" id="GO:0006020">
    <property type="term" value="P:inositol metabolic process"/>
    <property type="evidence" value="ECO:0007669"/>
    <property type="project" value="TreeGrafter"/>
</dbReference>
<evidence type="ECO:0000256" key="3">
    <source>
        <dbReference type="ARBA" id="ARBA00022723"/>
    </source>
</evidence>
<evidence type="ECO:0000313" key="8">
    <source>
        <dbReference type="EMBL" id="SEA08010.1"/>
    </source>
</evidence>
<dbReference type="RefSeq" id="WP_092562697.1">
    <property type="nucleotide sequence ID" value="NZ_FNQV01000004.1"/>
</dbReference>
<dbReference type="GO" id="GO:0008934">
    <property type="term" value="F:inositol monophosphate 1-phosphatase activity"/>
    <property type="evidence" value="ECO:0007669"/>
    <property type="project" value="InterPro"/>
</dbReference>
<evidence type="ECO:0000313" key="9">
    <source>
        <dbReference type="Proteomes" id="UP000199288"/>
    </source>
</evidence>
<feature type="binding site" evidence="6">
    <location>
        <position position="241"/>
    </location>
    <ligand>
        <name>Mg(2+)</name>
        <dbReference type="ChEBI" id="CHEBI:18420"/>
        <label>1</label>
        <note>catalytic</note>
    </ligand>
</feature>
<evidence type="ECO:0000256" key="4">
    <source>
        <dbReference type="ARBA" id="ARBA00022801"/>
    </source>
</evidence>
<dbReference type="EC" id="3.1.3.25" evidence="7"/>
<dbReference type="Gene3D" id="3.30.540.10">
    <property type="entry name" value="Fructose-1,6-Bisphosphatase, subunit A, domain 1"/>
    <property type="match status" value="1"/>
</dbReference>
<keyword evidence="9" id="KW-1185">Reference proteome</keyword>
<feature type="binding site" evidence="6">
    <location>
        <position position="96"/>
    </location>
    <ligand>
        <name>Mg(2+)</name>
        <dbReference type="ChEBI" id="CHEBI:18420"/>
        <label>1</label>
        <note>catalytic</note>
    </ligand>
</feature>
<dbReference type="Gene3D" id="3.40.190.80">
    <property type="match status" value="1"/>
</dbReference>
<dbReference type="PANTHER" id="PTHR20854:SF4">
    <property type="entry name" value="INOSITOL-1-MONOPHOSPHATASE-RELATED"/>
    <property type="match status" value="1"/>
</dbReference>
<dbReference type="OrthoDB" id="9772456at2"/>
<comment type="cofactor">
    <cofactor evidence="2 6 7">
        <name>Mg(2+)</name>
        <dbReference type="ChEBI" id="CHEBI:18420"/>
    </cofactor>
</comment>
<dbReference type="InterPro" id="IPR020583">
    <property type="entry name" value="Inositol_monoP_metal-BS"/>
</dbReference>
<evidence type="ECO:0000256" key="2">
    <source>
        <dbReference type="ARBA" id="ARBA00001946"/>
    </source>
</evidence>
<keyword evidence="4 7" id="KW-0378">Hydrolase</keyword>
<feature type="binding site" evidence="6">
    <location>
        <position position="93"/>
    </location>
    <ligand>
        <name>Mg(2+)</name>
        <dbReference type="ChEBI" id="CHEBI:18420"/>
        <label>2</label>
    </ligand>
</feature>
<dbReference type="SUPFAM" id="SSF56655">
    <property type="entry name" value="Carbohydrate phosphatase"/>
    <property type="match status" value="1"/>
</dbReference>
<dbReference type="GO" id="GO:0046872">
    <property type="term" value="F:metal ion binding"/>
    <property type="evidence" value="ECO:0007669"/>
    <property type="project" value="UniProtKB-KW"/>
</dbReference>
<organism evidence="8 9">
    <name type="scientific">Bowdeniella nasicola</name>
    <dbReference type="NCBI Taxonomy" id="208480"/>
    <lineage>
        <taxon>Bacteria</taxon>
        <taxon>Bacillati</taxon>
        <taxon>Actinomycetota</taxon>
        <taxon>Actinomycetes</taxon>
        <taxon>Actinomycetales</taxon>
        <taxon>Actinomycetaceae</taxon>
        <taxon>Bowdeniella</taxon>
    </lineage>
</organism>
<feature type="binding site" evidence="6">
    <location>
        <position position="77"/>
    </location>
    <ligand>
        <name>Mg(2+)</name>
        <dbReference type="ChEBI" id="CHEBI:18420"/>
        <label>1</label>
        <note>catalytic</note>
    </ligand>
</feature>
<sequence length="291" mass="30744">MTNFPAALPSPAKIADLACDIAVRAATKAKQLRGEGVTVAASKSTPTDLVTEADRATEAFIRDELARLRPGDGFYGEESGEQASTTGLTWVVDPIDGTVNYTYDIPAWATSIGVVYAAGPAEPETWTPYAGVVVNPNLHEIWRASHGGGAELIRYSIDDGTYHHHSRELLHLAGPRELATSLAATGFAYDADVRVDQARQVLALIDKAADIRRFGAASLDLVGVAAGRVHAYFEKGLHPFDHAAGALIAREAGAIVGGPGRGRENCELTYAIHPGLAAELLDVLSEIGLPV</sequence>
<dbReference type="GO" id="GO:0007165">
    <property type="term" value="P:signal transduction"/>
    <property type="evidence" value="ECO:0007669"/>
    <property type="project" value="TreeGrafter"/>
</dbReference>
<name>A0A1H3Y8Y4_9ACTO</name>
<comment type="catalytic activity">
    <reaction evidence="1 7">
        <text>a myo-inositol phosphate + H2O = myo-inositol + phosphate</text>
        <dbReference type="Rhea" id="RHEA:24056"/>
        <dbReference type="ChEBI" id="CHEBI:15377"/>
        <dbReference type="ChEBI" id="CHEBI:17268"/>
        <dbReference type="ChEBI" id="CHEBI:43474"/>
        <dbReference type="ChEBI" id="CHEBI:84139"/>
        <dbReference type="EC" id="3.1.3.25"/>
    </reaction>
</comment>
<evidence type="ECO:0000256" key="1">
    <source>
        <dbReference type="ARBA" id="ARBA00001033"/>
    </source>
</evidence>
<evidence type="ECO:0000256" key="5">
    <source>
        <dbReference type="ARBA" id="ARBA00022842"/>
    </source>
</evidence>
<dbReference type="InterPro" id="IPR033942">
    <property type="entry name" value="IMPase"/>
</dbReference>
<dbReference type="PANTHER" id="PTHR20854">
    <property type="entry name" value="INOSITOL MONOPHOSPHATASE"/>
    <property type="match status" value="1"/>
</dbReference>
<dbReference type="Pfam" id="PF00459">
    <property type="entry name" value="Inositol_P"/>
    <property type="match status" value="1"/>
</dbReference>
<gene>
    <name evidence="8" type="ORF">SAMN02910418_00893</name>
</gene>
<dbReference type="PRINTS" id="PR00377">
    <property type="entry name" value="IMPHPHTASES"/>
</dbReference>
<dbReference type="CDD" id="cd01639">
    <property type="entry name" value="IMPase"/>
    <property type="match status" value="1"/>
</dbReference>
<keyword evidence="3 6" id="KW-0479">Metal-binding</keyword>
<dbReference type="AlphaFoldDB" id="A0A1H3Y8Y4"/>
<dbReference type="Proteomes" id="UP000199288">
    <property type="component" value="Unassembled WGS sequence"/>
</dbReference>